<evidence type="ECO:0000313" key="2">
    <source>
        <dbReference type="Proteomes" id="UP000189701"/>
    </source>
</evidence>
<accession>A0A1U7WYM2</accession>
<dbReference type="PANTHER" id="PTHR35218">
    <property type="entry name" value="RNASE H DOMAIN-CONTAINING PROTEIN"/>
    <property type="match status" value="1"/>
</dbReference>
<sequence>MPPRISHMQSQFPAHNKPRGREICHGHNSDASSESCSRGSGHQGMVAMEAVTQQILVPTEMVTFSPNCMNFIIWNCMGSHNAEFRRHFRSLLDNHRPTLAILLEMHMQDHTVLRDDFQFTNMSQVPTNGLIGGLVVLWHDTLINVEELRMSEQEIHCLVQVHILDFKHVKIDSRSISLLRKNGDYVLFHQMFLSFSFFRFVLSISISICLEYSCSLNHEFYIETVMDYHVVFTDFRLFNS</sequence>
<feature type="compositionally biased region" description="Basic and acidic residues" evidence="1">
    <location>
        <begin position="19"/>
        <end position="28"/>
    </location>
</feature>
<proteinExistence type="predicted"/>
<dbReference type="RefSeq" id="XP_009785007.1">
    <property type="nucleotide sequence ID" value="XM_009786705.1"/>
</dbReference>
<dbReference type="Proteomes" id="UP000189701">
    <property type="component" value="Unplaced"/>
</dbReference>
<evidence type="ECO:0000313" key="3">
    <source>
        <dbReference type="RefSeq" id="XP_009785007.1"/>
    </source>
</evidence>
<keyword evidence="2" id="KW-1185">Reference proteome</keyword>
<dbReference type="InterPro" id="IPR036691">
    <property type="entry name" value="Endo/exonu/phosph_ase_sf"/>
</dbReference>
<name>A0A1U7WYM2_NICSY</name>
<protein>
    <submittedName>
        <fullName evidence="3">Uncharacterized protein LOC104233316</fullName>
    </submittedName>
</protein>
<feature type="region of interest" description="Disordered" evidence="1">
    <location>
        <begin position="1"/>
        <end position="41"/>
    </location>
</feature>
<dbReference type="PANTHER" id="PTHR35218:SF8">
    <property type="entry name" value="ENDONUCLEASE_EXONUCLEASE_PHOSPHATASE"/>
    <property type="match status" value="1"/>
</dbReference>
<dbReference type="AlphaFoldDB" id="A0A1U7WYM2"/>
<gene>
    <name evidence="3" type="primary">LOC104233316</name>
</gene>
<evidence type="ECO:0000256" key="1">
    <source>
        <dbReference type="SAM" id="MobiDB-lite"/>
    </source>
</evidence>
<reference evidence="2" key="1">
    <citation type="journal article" date="2013" name="Genome Biol.">
        <title>Reference genomes and transcriptomes of Nicotiana sylvestris and Nicotiana tomentosiformis.</title>
        <authorList>
            <person name="Sierro N."/>
            <person name="Battey J.N."/>
            <person name="Ouadi S."/>
            <person name="Bovet L."/>
            <person name="Goepfert S."/>
            <person name="Bakaher N."/>
            <person name="Peitsch M.C."/>
            <person name="Ivanov N.V."/>
        </authorList>
    </citation>
    <scope>NUCLEOTIDE SEQUENCE [LARGE SCALE GENOMIC DNA]</scope>
</reference>
<dbReference type="eggNOG" id="ENOG502SF79">
    <property type="taxonomic scope" value="Eukaryota"/>
</dbReference>
<reference evidence="3" key="2">
    <citation type="submission" date="2025-08" db="UniProtKB">
        <authorList>
            <consortium name="RefSeq"/>
        </authorList>
    </citation>
    <scope>IDENTIFICATION</scope>
    <source>
        <tissue evidence="3">Leaf</tissue>
    </source>
</reference>
<dbReference type="SUPFAM" id="SSF56219">
    <property type="entry name" value="DNase I-like"/>
    <property type="match status" value="1"/>
</dbReference>
<organism evidence="2 3">
    <name type="scientific">Nicotiana sylvestris</name>
    <name type="common">Wood tobacco</name>
    <name type="synonym">South American tobacco</name>
    <dbReference type="NCBI Taxonomy" id="4096"/>
    <lineage>
        <taxon>Eukaryota</taxon>
        <taxon>Viridiplantae</taxon>
        <taxon>Streptophyta</taxon>
        <taxon>Embryophyta</taxon>
        <taxon>Tracheophyta</taxon>
        <taxon>Spermatophyta</taxon>
        <taxon>Magnoliopsida</taxon>
        <taxon>eudicotyledons</taxon>
        <taxon>Gunneridae</taxon>
        <taxon>Pentapetalae</taxon>
        <taxon>asterids</taxon>
        <taxon>lamiids</taxon>
        <taxon>Solanales</taxon>
        <taxon>Solanaceae</taxon>
        <taxon>Nicotianoideae</taxon>
        <taxon>Nicotianeae</taxon>
        <taxon>Nicotiana</taxon>
    </lineage>
</organism>
<feature type="compositionally biased region" description="Polar residues" evidence="1">
    <location>
        <begin position="29"/>
        <end position="40"/>
    </location>
</feature>